<evidence type="ECO:0000256" key="3">
    <source>
        <dbReference type="ARBA" id="ARBA00011950"/>
    </source>
</evidence>
<dbReference type="Proteomes" id="UP001202961">
    <property type="component" value="Unassembled WGS sequence"/>
</dbReference>
<accession>A0ABT0U899</accession>
<organism evidence="12 13">
    <name type="scientific">Aporhodopirellula aestuarii</name>
    <dbReference type="NCBI Taxonomy" id="2950107"/>
    <lineage>
        <taxon>Bacteria</taxon>
        <taxon>Pseudomonadati</taxon>
        <taxon>Planctomycetota</taxon>
        <taxon>Planctomycetia</taxon>
        <taxon>Pirellulales</taxon>
        <taxon>Pirellulaceae</taxon>
        <taxon>Aporhodopirellula</taxon>
    </lineage>
</organism>
<comment type="similarity">
    <text evidence="2">Belongs to the MoaE family.</text>
</comment>
<dbReference type="Pfam" id="PF02391">
    <property type="entry name" value="MoaE"/>
    <property type="match status" value="1"/>
</dbReference>
<dbReference type="EMBL" id="JAMQBK010000060">
    <property type="protein sequence ID" value="MCM2373182.1"/>
    <property type="molecule type" value="Genomic_DNA"/>
</dbReference>
<evidence type="ECO:0000256" key="11">
    <source>
        <dbReference type="ARBA" id="ARBA00049878"/>
    </source>
</evidence>
<evidence type="ECO:0000256" key="4">
    <source>
        <dbReference type="ARBA" id="ARBA00013858"/>
    </source>
</evidence>
<evidence type="ECO:0000313" key="13">
    <source>
        <dbReference type="Proteomes" id="UP001202961"/>
    </source>
</evidence>
<keyword evidence="13" id="KW-1185">Reference proteome</keyword>
<sequence length="148" mass="16567">MENASREANVRVRLTSGPIASATPFVLSDSETALAGAVVTFQGRVRNREVDENEMKPILGLEYEVYEPMTSQELHRLADQYARKHDVIAVDVEHSFGFVGNGECSFLLQVATSHRRSAITFVDEFIDAMKSHVPIWKVPRWSMPDSTA</sequence>
<dbReference type="CDD" id="cd00756">
    <property type="entry name" value="MoaE"/>
    <property type="match status" value="1"/>
</dbReference>
<evidence type="ECO:0000256" key="10">
    <source>
        <dbReference type="ARBA" id="ARBA00032474"/>
    </source>
</evidence>
<evidence type="ECO:0000256" key="6">
    <source>
        <dbReference type="ARBA" id="ARBA00026066"/>
    </source>
</evidence>
<evidence type="ECO:0000256" key="8">
    <source>
        <dbReference type="ARBA" id="ARBA00030407"/>
    </source>
</evidence>
<gene>
    <name evidence="12" type="ORF">NB063_21435</name>
</gene>
<dbReference type="PANTHER" id="PTHR23404">
    <property type="entry name" value="MOLYBDOPTERIN SYNTHASE RELATED"/>
    <property type="match status" value="1"/>
</dbReference>
<dbReference type="InterPro" id="IPR003448">
    <property type="entry name" value="Mopterin_biosynth_MoaE"/>
</dbReference>
<keyword evidence="5" id="KW-0501">Molybdenum cofactor biosynthesis</keyword>
<evidence type="ECO:0000313" key="12">
    <source>
        <dbReference type="EMBL" id="MCM2373182.1"/>
    </source>
</evidence>
<name>A0ABT0U899_9BACT</name>
<evidence type="ECO:0000256" key="7">
    <source>
        <dbReference type="ARBA" id="ARBA00029745"/>
    </source>
</evidence>
<proteinExistence type="inferred from homology"/>
<comment type="catalytic activity">
    <reaction evidence="11">
        <text>2 [molybdopterin-synthase sulfur-carrier protein]-C-terminal-Gly-aminoethanethioate + cyclic pyranopterin phosphate + H2O = molybdopterin + 2 [molybdopterin-synthase sulfur-carrier protein]-C-terminal Gly-Gly + 2 H(+)</text>
        <dbReference type="Rhea" id="RHEA:26333"/>
        <dbReference type="Rhea" id="RHEA-COMP:12202"/>
        <dbReference type="Rhea" id="RHEA-COMP:19907"/>
        <dbReference type="ChEBI" id="CHEBI:15377"/>
        <dbReference type="ChEBI" id="CHEBI:15378"/>
        <dbReference type="ChEBI" id="CHEBI:58698"/>
        <dbReference type="ChEBI" id="CHEBI:59648"/>
        <dbReference type="ChEBI" id="CHEBI:90778"/>
        <dbReference type="ChEBI" id="CHEBI:232372"/>
        <dbReference type="EC" id="2.8.1.12"/>
    </reaction>
</comment>
<dbReference type="InterPro" id="IPR036563">
    <property type="entry name" value="MoaE_sf"/>
</dbReference>
<comment type="caution">
    <text evidence="12">The sequence shown here is derived from an EMBL/GenBank/DDBJ whole genome shotgun (WGS) entry which is preliminary data.</text>
</comment>
<dbReference type="EC" id="2.8.1.12" evidence="3"/>
<comment type="pathway">
    <text evidence="1">Cofactor biosynthesis; molybdopterin biosynthesis.</text>
</comment>
<dbReference type="SUPFAM" id="SSF54690">
    <property type="entry name" value="Molybdopterin synthase subunit MoaE"/>
    <property type="match status" value="1"/>
</dbReference>
<evidence type="ECO:0000256" key="9">
    <source>
        <dbReference type="ARBA" id="ARBA00030781"/>
    </source>
</evidence>
<protein>
    <recommendedName>
        <fullName evidence="4">Molybdopterin synthase catalytic subunit</fullName>
        <ecNumber evidence="3">2.8.1.12</ecNumber>
    </recommendedName>
    <alternativeName>
        <fullName evidence="9">MPT synthase subunit 2</fullName>
    </alternativeName>
    <alternativeName>
        <fullName evidence="7">Molybdenum cofactor biosynthesis protein E</fullName>
    </alternativeName>
    <alternativeName>
        <fullName evidence="8">Molybdopterin-converting factor large subunit</fullName>
    </alternativeName>
    <alternativeName>
        <fullName evidence="10">Molybdopterin-converting factor subunit 2</fullName>
    </alternativeName>
</protein>
<evidence type="ECO:0000256" key="5">
    <source>
        <dbReference type="ARBA" id="ARBA00023150"/>
    </source>
</evidence>
<evidence type="ECO:0000256" key="1">
    <source>
        <dbReference type="ARBA" id="ARBA00005046"/>
    </source>
</evidence>
<evidence type="ECO:0000256" key="2">
    <source>
        <dbReference type="ARBA" id="ARBA00005426"/>
    </source>
</evidence>
<reference evidence="12 13" key="1">
    <citation type="journal article" date="2022" name="Syst. Appl. Microbiol.">
        <title>Rhodopirellula aestuarii sp. nov., a novel member of the genus Rhodopirellula isolated from brackish sediments collected in the Tagus River estuary, Portugal.</title>
        <authorList>
            <person name="Vitorino I.R."/>
            <person name="Klimek D."/>
            <person name="Calusinska M."/>
            <person name="Lobo-da-Cunha A."/>
            <person name="Vasconcelos V."/>
            <person name="Lage O.M."/>
        </authorList>
    </citation>
    <scope>NUCLEOTIDE SEQUENCE [LARGE SCALE GENOMIC DNA]</scope>
    <source>
        <strain evidence="12 13">ICT_H3.1</strain>
    </source>
</reference>
<comment type="subunit">
    <text evidence="6">Heterotetramer of 2 MoaD subunits and 2 MoaE subunits. Also stable as homodimer. The enzyme changes between these two forms during catalysis.</text>
</comment>
<dbReference type="RefSeq" id="WP_250930831.1">
    <property type="nucleotide sequence ID" value="NZ_JAMQBK010000060.1"/>
</dbReference>
<dbReference type="Gene3D" id="3.90.1170.40">
    <property type="entry name" value="Molybdopterin biosynthesis MoaE subunit"/>
    <property type="match status" value="1"/>
</dbReference>